<comment type="caution">
    <text evidence="1">The sequence shown here is derived from an EMBL/GenBank/DDBJ whole genome shotgun (WGS) entry which is preliminary data.</text>
</comment>
<dbReference type="Proteomes" id="UP000182798">
    <property type="component" value="Unassembled WGS sequence"/>
</dbReference>
<dbReference type="RefSeq" id="WP_071565298.1">
    <property type="nucleotide sequence ID" value="NZ_MIQH01001138.1"/>
</dbReference>
<organism evidence="1 2">
    <name type="scientific">Bathymodiolus thermophilus thioautotrophic gill symbiont</name>
    <dbReference type="NCBI Taxonomy" id="2360"/>
    <lineage>
        <taxon>Bacteria</taxon>
        <taxon>Pseudomonadati</taxon>
        <taxon>Pseudomonadota</taxon>
        <taxon>Gammaproteobacteria</taxon>
        <taxon>sulfur-oxidizing symbionts</taxon>
    </lineage>
</organism>
<gene>
    <name evidence="1" type="ORF">BGC33_08085</name>
</gene>
<accession>A0A1J5TSA2</accession>
<proteinExistence type="predicted"/>
<dbReference type="EMBL" id="MIQH01001138">
    <property type="protein sequence ID" value="OIR23784.1"/>
    <property type="molecule type" value="Genomic_DNA"/>
</dbReference>
<sequence length="471" mass="54378">MAKKDRWFLPTNTDNFKMMVAQGLITSPDGFSPEKYYQDELQNYPGFIPLFRNTIPGKTLKLIVSEQPGMIACLIEIDLSKITGTINTQKGDSVAIQEIQDDLILLPAPLPLSVIKQIIFASEKYKKELSNEQQLSSNFILADLKLQSSKADQKLFKANEQLDISGGNNDSKEHNNPLNIDYQKTYAFGGLLGNLFYFSKNGGLSNDIYKAFSTSDKQDSIKNADELCIYQYFYQNNGEGDLLYLMYQRLIEKTINGSDFKNNIIELLESNDWDEKLKKRTLELSQKLRDFENNDTSISNKFCMAEKSLERLLLMLFHRDSSEGLIDYQLDLFTEDDYVLFALLFGIRDKFIKIPEFIRAYQDLQNFLSFKMAEYAHLSNNSSIKFLDIKPPKTIQELLRIAKIKKQVVEKLALKTCVRTIISGDYKCEKGKNIYQGFIEPKYEIIEDEYFKTMSKKKIDAALYNQLERLK</sequence>
<evidence type="ECO:0000313" key="2">
    <source>
        <dbReference type="Proteomes" id="UP000182798"/>
    </source>
</evidence>
<reference evidence="2" key="1">
    <citation type="submission" date="2016-09" db="EMBL/GenBank/DDBJ databases">
        <title>Genome Sequence of Bathymodiolus thermophilus sulfur-oxidizing gill endosymbiont.</title>
        <authorList>
            <person name="Ponnudurai R."/>
            <person name="Kleiner M."/>
            <person name="Sayavedra L."/>
            <person name="Thuermer A."/>
            <person name="Felbeck H."/>
            <person name="Schlueter R."/>
            <person name="Schweder T."/>
            <person name="Markert S."/>
        </authorList>
    </citation>
    <scope>NUCLEOTIDE SEQUENCE [LARGE SCALE GENOMIC DNA]</scope>
    <source>
        <strain evidence="2">BAT/CrabSpa'14</strain>
    </source>
</reference>
<dbReference type="AlphaFoldDB" id="A0A1J5TSA2"/>
<protein>
    <submittedName>
        <fullName evidence="1">Uncharacterized protein</fullName>
    </submittedName>
</protein>
<name>A0A1J5TSA2_9GAMM</name>
<evidence type="ECO:0000313" key="1">
    <source>
        <dbReference type="EMBL" id="OIR23784.1"/>
    </source>
</evidence>
<dbReference type="OrthoDB" id="7054620at2"/>